<evidence type="ECO:0000313" key="2">
    <source>
        <dbReference type="Proteomes" id="UP000004986"/>
    </source>
</evidence>
<dbReference type="AlphaFoldDB" id="F3GLY3"/>
<proteinExistence type="predicted"/>
<dbReference type="Proteomes" id="UP000004986">
    <property type="component" value="Unassembled WGS sequence"/>
</dbReference>
<accession>F3GLY3</accession>
<feature type="non-terminal residue" evidence="1">
    <location>
        <position position="43"/>
    </location>
</feature>
<name>F3GLY3_PSESJ</name>
<keyword evidence="2" id="KW-1185">Reference proteome</keyword>
<organism evidence="1 2">
    <name type="scientific">Pseudomonas syringae pv. pisi str. 1704B</name>
    <dbReference type="NCBI Taxonomy" id="629263"/>
    <lineage>
        <taxon>Bacteria</taxon>
        <taxon>Pseudomonadati</taxon>
        <taxon>Pseudomonadota</taxon>
        <taxon>Gammaproteobacteria</taxon>
        <taxon>Pseudomonadales</taxon>
        <taxon>Pseudomonadaceae</taxon>
        <taxon>Pseudomonas</taxon>
        <taxon>Pseudomonas syringae</taxon>
    </lineage>
</organism>
<evidence type="ECO:0000313" key="1">
    <source>
        <dbReference type="EMBL" id="EGH48086.1"/>
    </source>
</evidence>
<comment type="caution">
    <text evidence="1">The sequence shown here is derived from an EMBL/GenBank/DDBJ whole genome shotgun (WGS) entry which is preliminary data.</text>
</comment>
<dbReference type="EMBL" id="AEAI01002783">
    <property type="protein sequence ID" value="EGH48086.1"/>
    <property type="molecule type" value="Genomic_DNA"/>
</dbReference>
<sequence length="43" mass="4751">MLVVWGCVRYLAIGGGVSLFFQRSLIDSLTIDFDPGKVQETAF</sequence>
<reference evidence="1 2" key="1">
    <citation type="journal article" date="2011" name="PLoS Pathog.">
        <title>Dynamic evolution of pathogenicity revealed by sequencing and comparative genomics of 19 Pseudomonas syringae isolates.</title>
        <authorList>
            <person name="Baltrus D.A."/>
            <person name="Nishimura M.T."/>
            <person name="Romanchuk A."/>
            <person name="Chang J.H."/>
            <person name="Mukhtar M.S."/>
            <person name="Cherkis K."/>
            <person name="Roach J."/>
            <person name="Grant S.R."/>
            <person name="Jones C.D."/>
            <person name="Dangl J.L."/>
        </authorList>
    </citation>
    <scope>NUCLEOTIDE SEQUENCE [LARGE SCALE GENOMIC DNA]</scope>
    <source>
        <strain evidence="1 2">1704B</strain>
    </source>
</reference>
<protein>
    <submittedName>
        <fullName evidence="1">Uncharacterized protein</fullName>
    </submittedName>
</protein>
<gene>
    <name evidence="1" type="ORF">PSYPI_39709</name>
</gene>
<dbReference type="HOGENOM" id="CLU_3244251_0_0_6"/>